<name>A0A078H6U2_BRANA</name>
<keyword evidence="2" id="KW-1185">Reference proteome</keyword>
<reference evidence="1 2" key="1">
    <citation type="journal article" date="2014" name="Science">
        <title>Plant genetics. Early allopolyploid evolution in the post-Neolithic Brassica napus oilseed genome.</title>
        <authorList>
            <person name="Chalhoub B."/>
            <person name="Denoeud F."/>
            <person name="Liu S."/>
            <person name="Parkin I.A."/>
            <person name="Tang H."/>
            <person name="Wang X."/>
            <person name="Chiquet J."/>
            <person name="Belcram H."/>
            <person name="Tong C."/>
            <person name="Samans B."/>
            <person name="Correa M."/>
            <person name="Da Silva C."/>
            <person name="Just J."/>
            <person name="Falentin C."/>
            <person name="Koh C.S."/>
            <person name="Le Clainche I."/>
            <person name="Bernard M."/>
            <person name="Bento P."/>
            <person name="Noel B."/>
            <person name="Labadie K."/>
            <person name="Alberti A."/>
            <person name="Charles M."/>
            <person name="Arnaud D."/>
            <person name="Guo H."/>
            <person name="Daviaud C."/>
            <person name="Alamery S."/>
            <person name="Jabbari K."/>
            <person name="Zhao M."/>
            <person name="Edger P.P."/>
            <person name="Chelaifa H."/>
            <person name="Tack D."/>
            <person name="Lassalle G."/>
            <person name="Mestiri I."/>
            <person name="Schnel N."/>
            <person name="Le Paslier M.C."/>
            <person name="Fan G."/>
            <person name="Renault V."/>
            <person name="Bayer P.E."/>
            <person name="Golicz A.A."/>
            <person name="Manoli S."/>
            <person name="Lee T.H."/>
            <person name="Thi V.H."/>
            <person name="Chalabi S."/>
            <person name="Hu Q."/>
            <person name="Fan C."/>
            <person name="Tollenaere R."/>
            <person name="Lu Y."/>
            <person name="Battail C."/>
            <person name="Shen J."/>
            <person name="Sidebottom C.H."/>
            <person name="Wang X."/>
            <person name="Canaguier A."/>
            <person name="Chauveau A."/>
            <person name="Berard A."/>
            <person name="Deniot G."/>
            <person name="Guan M."/>
            <person name="Liu Z."/>
            <person name="Sun F."/>
            <person name="Lim Y.P."/>
            <person name="Lyons E."/>
            <person name="Town C.D."/>
            <person name="Bancroft I."/>
            <person name="Wang X."/>
            <person name="Meng J."/>
            <person name="Ma J."/>
            <person name="Pires J.C."/>
            <person name="King G.J."/>
            <person name="Brunel D."/>
            <person name="Delourme R."/>
            <person name="Renard M."/>
            <person name="Aury J.M."/>
            <person name="Adams K.L."/>
            <person name="Batley J."/>
            <person name="Snowdon R.J."/>
            <person name="Tost J."/>
            <person name="Edwards D."/>
            <person name="Zhou Y."/>
            <person name="Hua W."/>
            <person name="Sharpe A.G."/>
            <person name="Paterson A.H."/>
            <person name="Guan C."/>
            <person name="Wincker P."/>
        </authorList>
    </citation>
    <scope>NUCLEOTIDE SEQUENCE [LARGE SCALE GENOMIC DNA]</scope>
    <source>
        <strain evidence="2">cv. Darmor-bzh</strain>
    </source>
</reference>
<sequence length="112" mass="12924">MMINLEKGMNQWELNLVERKGRLQRDQNRSVAALYLREDDPSIANCRYCGQDIRCESKKSGTSAMKNHITRLFNENLALIPTDLAEASRDRIRSVDSKNTRKLEFVNTLHNG</sequence>
<dbReference type="EMBL" id="LK032307">
    <property type="protein sequence ID" value="CDY33152.1"/>
    <property type="molecule type" value="Genomic_DNA"/>
</dbReference>
<evidence type="ECO:0000313" key="2">
    <source>
        <dbReference type="Proteomes" id="UP000028999"/>
    </source>
</evidence>
<protein>
    <submittedName>
        <fullName evidence="1">BnaCnng07230D protein</fullName>
    </submittedName>
</protein>
<evidence type="ECO:0000313" key="1">
    <source>
        <dbReference type="EMBL" id="CDY33152.1"/>
    </source>
</evidence>
<proteinExistence type="predicted"/>
<dbReference type="GO" id="GO:0006357">
    <property type="term" value="P:regulation of transcription by RNA polymerase II"/>
    <property type="evidence" value="ECO:0000318"/>
    <property type="project" value="GO_Central"/>
</dbReference>
<dbReference type="PaxDb" id="3708-A0A078H6U2"/>
<dbReference type="AlphaFoldDB" id="A0A078H6U2"/>
<gene>
    <name evidence="1" type="primary">BnaCnng07230D</name>
    <name evidence="1" type="ORF">GSBRNA2T00053857001</name>
</gene>
<organism evidence="1 2">
    <name type="scientific">Brassica napus</name>
    <name type="common">Rape</name>
    <dbReference type="NCBI Taxonomy" id="3708"/>
    <lineage>
        <taxon>Eukaryota</taxon>
        <taxon>Viridiplantae</taxon>
        <taxon>Streptophyta</taxon>
        <taxon>Embryophyta</taxon>
        <taxon>Tracheophyta</taxon>
        <taxon>Spermatophyta</taxon>
        <taxon>Magnoliopsida</taxon>
        <taxon>eudicotyledons</taxon>
        <taxon>Gunneridae</taxon>
        <taxon>Pentapetalae</taxon>
        <taxon>rosids</taxon>
        <taxon>malvids</taxon>
        <taxon>Brassicales</taxon>
        <taxon>Brassicaceae</taxon>
        <taxon>Brassiceae</taxon>
        <taxon>Brassica</taxon>
    </lineage>
</organism>
<dbReference type="GO" id="GO:0005634">
    <property type="term" value="C:nucleus"/>
    <property type="evidence" value="ECO:0000318"/>
    <property type="project" value="GO_Central"/>
</dbReference>
<dbReference type="OMA" id="QDIRCES"/>
<dbReference type="Gramene" id="CDY33152">
    <property type="protein sequence ID" value="CDY33152"/>
    <property type="gene ID" value="GSBRNA2T00053857001"/>
</dbReference>
<accession>A0A078H6U2</accession>
<dbReference type="Proteomes" id="UP000028999">
    <property type="component" value="Unassembled WGS sequence"/>
</dbReference>